<reference evidence="2 3" key="1">
    <citation type="journal article" date="2021" name="J. Microbiol. Biotechnol.">
        <title>An Efficient Markerless Deletion System Suitable for the Industrial Strains of Streptomyces.</title>
        <authorList>
            <person name="Dong J."/>
            <person name="Wei J."/>
            <person name="Li H."/>
            <person name="Zhao S."/>
            <person name="Guan W."/>
        </authorList>
    </citation>
    <scope>NUCLEOTIDE SEQUENCE [LARGE SCALE GENOMIC DNA]</scope>
    <source>
        <strain evidence="2 3">CICC 11043</strain>
    </source>
</reference>
<dbReference type="SUPFAM" id="SSF56747">
    <property type="entry name" value="Prim-pol domain"/>
    <property type="match status" value="1"/>
</dbReference>
<geneLocation type="plasmid" evidence="2 3">
    <name>unnamed</name>
</geneLocation>
<organism evidence="2 3">
    <name type="scientific">Streptomyces coeruleorubidus</name>
    <dbReference type="NCBI Taxonomy" id="116188"/>
    <lineage>
        <taxon>Bacteria</taxon>
        <taxon>Bacillati</taxon>
        <taxon>Actinomycetota</taxon>
        <taxon>Actinomycetes</taxon>
        <taxon>Kitasatosporales</taxon>
        <taxon>Streptomycetaceae</taxon>
        <taxon>Streptomyces</taxon>
    </lineage>
</organism>
<name>A0ABZ0KS46_STRC4</name>
<evidence type="ECO:0000313" key="3">
    <source>
        <dbReference type="Proteomes" id="UP001305002"/>
    </source>
</evidence>
<reference evidence="2 3" key="2">
    <citation type="journal article" date="2024" name="Microb. Biotechnol.">
        <title>The involvement of multiple ABC transporters in daunorubicin efflux in Streptomyces coeruleorubidus.</title>
        <authorList>
            <person name="Dong J."/>
            <person name="Ning J."/>
            <person name="Tian Y."/>
            <person name="Li H."/>
            <person name="Chen H."/>
            <person name="Guan W."/>
        </authorList>
    </citation>
    <scope>NUCLEOTIDE SEQUENCE [LARGE SCALE GENOMIC DNA]</scope>
    <source>
        <strain evidence="2 3">CICC 11043</strain>
    </source>
</reference>
<dbReference type="Pfam" id="PF09250">
    <property type="entry name" value="Prim-Pol"/>
    <property type="match status" value="1"/>
</dbReference>
<dbReference type="EMBL" id="CP137525">
    <property type="protein sequence ID" value="WOT40626.1"/>
    <property type="molecule type" value="Genomic_DNA"/>
</dbReference>
<dbReference type="Proteomes" id="UP001305002">
    <property type="component" value="Plasmid unnamed"/>
</dbReference>
<keyword evidence="3" id="KW-1185">Reference proteome</keyword>
<dbReference type="CDD" id="cd04859">
    <property type="entry name" value="Prim_Pol"/>
    <property type="match status" value="1"/>
</dbReference>
<feature type="domain" description="DNA primase/polymerase bifunctional N-terminal" evidence="1">
    <location>
        <begin position="23"/>
        <end position="237"/>
    </location>
</feature>
<proteinExistence type="predicted"/>
<evidence type="ECO:0000259" key="1">
    <source>
        <dbReference type="SMART" id="SM00943"/>
    </source>
</evidence>
<protein>
    <submittedName>
        <fullName evidence="2">Bifunctional DNA primase/polymerase</fullName>
    </submittedName>
</protein>
<evidence type="ECO:0000313" key="2">
    <source>
        <dbReference type="EMBL" id="WOT40626.1"/>
    </source>
</evidence>
<keyword evidence="2" id="KW-0614">Plasmid</keyword>
<gene>
    <name evidence="2" type="ORF">R5U08_41765</name>
</gene>
<dbReference type="SMART" id="SM00943">
    <property type="entry name" value="Prim-Pol"/>
    <property type="match status" value="1"/>
</dbReference>
<accession>A0ABZ0KS46</accession>
<dbReference type="InterPro" id="IPR015330">
    <property type="entry name" value="DNA_primase/pol_bifunc_N"/>
</dbReference>
<sequence length="360" mass="38195">MPGPSATRVPAGPARPATPHAVARWCAEQGWPVHPLASGRKTPAGNCAACKDQHHQPADCACLPAGRPCHGFHAATTNAARIDAWWSRTPSWGVGVACGGADLIVVDIDAHSAPVPDRNRLLPGIAIHDSVDLDGLASGFDTLALLAALRRQPSPADDDSTLRVRTPSGGLHIWYRNPHPATRFRCSTGSSSKAALAWQVDVRADGGYIVAPTTRTAQGTYLREGPTRLPAPLPEWLGEELVRTGHVIQRPPVRPKSEVPRARRPRTAAGGQRVLDPLLLEVAECAATREGAAFTEKLNKAAYTAGGLTAAGHLDERTARTQLLEAAEAARPWQSARNERIVDDALAAGAARPLHLQGRS</sequence>